<accession>A0A7R9Q066</accession>
<evidence type="ECO:0000256" key="1">
    <source>
        <dbReference type="SAM" id="MobiDB-lite"/>
    </source>
</evidence>
<gene>
    <name evidence="2" type="ORF">OSB1V03_LOCUS6919</name>
</gene>
<dbReference type="Proteomes" id="UP000759131">
    <property type="component" value="Unassembled WGS sequence"/>
</dbReference>
<dbReference type="SUPFAM" id="SSF48726">
    <property type="entry name" value="Immunoglobulin"/>
    <property type="match status" value="1"/>
</dbReference>
<name>A0A7R9Q066_9ACAR</name>
<feature type="compositionally biased region" description="Low complexity" evidence="1">
    <location>
        <begin position="156"/>
        <end position="170"/>
    </location>
</feature>
<keyword evidence="3" id="KW-1185">Reference proteome</keyword>
<dbReference type="AlphaFoldDB" id="A0A7R9Q066"/>
<organism evidence="2">
    <name type="scientific">Medioppia subpectinata</name>
    <dbReference type="NCBI Taxonomy" id="1979941"/>
    <lineage>
        <taxon>Eukaryota</taxon>
        <taxon>Metazoa</taxon>
        <taxon>Ecdysozoa</taxon>
        <taxon>Arthropoda</taxon>
        <taxon>Chelicerata</taxon>
        <taxon>Arachnida</taxon>
        <taxon>Acari</taxon>
        <taxon>Acariformes</taxon>
        <taxon>Sarcoptiformes</taxon>
        <taxon>Oribatida</taxon>
        <taxon>Brachypylina</taxon>
        <taxon>Oppioidea</taxon>
        <taxon>Oppiidae</taxon>
        <taxon>Medioppia</taxon>
    </lineage>
</organism>
<sequence>MNICSALLKIKEMSIPRLVRNGTEESVVLDCVYSLDKIDDKNLVVKWFFNDDPEPIYQFIAEFGLRHASSRLKGRINLNYTVNNNDPLIKYRALNLLRPTVDLSGRYQCHVQSLYSQDSKEGSMIIYATPKDIEFSYKAVTRKEFSAALRKHKTTHTATDNTDTSDSYSNDEQHYSSSASELLCKVSEVYPIPELTIYRVAPDGSNPRSLDIYRPNQSNQQTSTGAYNSSVSVYINDRHLIETYGNEASIFECLVVFNEINHEMRKRIQYFPVYAL</sequence>
<evidence type="ECO:0000313" key="3">
    <source>
        <dbReference type="Proteomes" id="UP000759131"/>
    </source>
</evidence>
<proteinExistence type="predicted"/>
<dbReference type="Gene3D" id="2.60.40.10">
    <property type="entry name" value="Immunoglobulins"/>
    <property type="match status" value="1"/>
</dbReference>
<dbReference type="PANTHER" id="PTHR21261">
    <property type="entry name" value="BEAT PROTEIN"/>
    <property type="match status" value="1"/>
</dbReference>
<dbReference type="PANTHER" id="PTHR21261:SF2">
    <property type="entry name" value="GH04238P-RELATED"/>
    <property type="match status" value="1"/>
</dbReference>
<feature type="region of interest" description="Disordered" evidence="1">
    <location>
        <begin position="151"/>
        <end position="173"/>
    </location>
</feature>
<dbReference type="InterPro" id="IPR013783">
    <property type="entry name" value="Ig-like_fold"/>
</dbReference>
<protein>
    <recommendedName>
        <fullName evidence="4">Ig-like domain-containing protein</fullName>
    </recommendedName>
</protein>
<evidence type="ECO:0008006" key="4">
    <source>
        <dbReference type="Google" id="ProtNLM"/>
    </source>
</evidence>
<dbReference type="OrthoDB" id="6478865at2759"/>
<dbReference type="EMBL" id="OC858445">
    <property type="protein sequence ID" value="CAD7626486.1"/>
    <property type="molecule type" value="Genomic_DNA"/>
</dbReference>
<dbReference type="EMBL" id="CAJPIZ010003870">
    <property type="protein sequence ID" value="CAG2106916.1"/>
    <property type="molecule type" value="Genomic_DNA"/>
</dbReference>
<evidence type="ECO:0000313" key="2">
    <source>
        <dbReference type="EMBL" id="CAD7626486.1"/>
    </source>
</evidence>
<dbReference type="InterPro" id="IPR036179">
    <property type="entry name" value="Ig-like_dom_sf"/>
</dbReference>
<reference evidence="2" key="1">
    <citation type="submission" date="2020-11" db="EMBL/GenBank/DDBJ databases">
        <authorList>
            <person name="Tran Van P."/>
        </authorList>
    </citation>
    <scope>NUCLEOTIDE SEQUENCE</scope>
</reference>